<accession>A0A3E0WZF7</accession>
<dbReference type="InterPro" id="IPR031316">
    <property type="entry name" value="FlgM_C"/>
</dbReference>
<dbReference type="InterPro" id="IPR007412">
    <property type="entry name" value="FlgM"/>
</dbReference>
<dbReference type="OrthoDB" id="6636644at2"/>
<keyword evidence="11" id="KW-0969">Cilium</keyword>
<keyword evidence="12" id="KW-1185">Reference proteome</keyword>
<evidence type="ECO:0000313" key="12">
    <source>
        <dbReference type="Proteomes" id="UP000256763"/>
    </source>
</evidence>
<evidence type="ECO:0000256" key="1">
    <source>
        <dbReference type="ARBA" id="ARBA00005322"/>
    </source>
</evidence>
<dbReference type="NCBIfam" id="TIGR03824">
    <property type="entry name" value="FlgM_jcvi"/>
    <property type="match status" value="1"/>
</dbReference>
<dbReference type="InterPro" id="IPR035890">
    <property type="entry name" value="Anti-sigma-28_factor_FlgM_sf"/>
</dbReference>
<organism evidence="11 12">
    <name type="scientific">Alkalilimnicola ehrlichii</name>
    <dbReference type="NCBI Taxonomy" id="351052"/>
    <lineage>
        <taxon>Bacteria</taxon>
        <taxon>Pseudomonadati</taxon>
        <taxon>Pseudomonadota</taxon>
        <taxon>Gammaproteobacteria</taxon>
        <taxon>Chromatiales</taxon>
        <taxon>Ectothiorhodospiraceae</taxon>
        <taxon>Alkalilimnicola</taxon>
    </lineage>
</organism>
<keyword evidence="5" id="KW-0805">Transcription regulation</keyword>
<proteinExistence type="inferred from homology"/>
<evidence type="ECO:0000256" key="9">
    <source>
        <dbReference type="SAM" id="MobiDB-lite"/>
    </source>
</evidence>
<evidence type="ECO:0000256" key="7">
    <source>
        <dbReference type="ARBA" id="ARBA00024739"/>
    </source>
</evidence>
<dbReference type="RefSeq" id="WP_116301268.1">
    <property type="nucleotide sequence ID" value="NZ_NFZV01000003.1"/>
</dbReference>
<comment type="function">
    <text evidence="7">Responsible for the coupling of flagellin expression to flagellar assembly by preventing expression of the flagellin genes when a component of the middle class of proteins is defective. It negatively regulates flagellar genes by inhibiting the activity of FliA by directly binding to FliA.</text>
</comment>
<evidence type="ECO:0000256" key="6">
    <source>
        <dbReference type="ARBA" id="ARBA00023163"/>
    </source>
</evidence>
<keyword evidence="11" id="KW-0282">Flagellum</keyword>
<dbReference type="EMBL" id="NFZW01000004">
    <property type="protein sequence ID" value="RFA38416.1"/>
    <property type="molecule type" value="Genomic_DNA"/>
</dbReference>
<evidence type="ECO:0000256" key="4">
    <source>
        <dbReference type="ARBA" id="ARBA00022795"/>
    </source>
</evidence>
<protein>
    <recommendedName>
        <fullName evidence="2">Negative regulator of flagellin synthesis</fullName>
    </recommendedName>
    <alternativeName>
        <fullName evidence="8">Anti-sigma-28 factor</fullName>
    </alternativeName>
</protein>
<sequence>MEINRHFRITPPTAVDGPGSTREEAAHRKEKSVPLQEEATLPIGQMQQALRAMPDVDLEKVAEIKLALQRGEVSLDVEELARSVMAYHRGSDV</sequence>
<comment type="caution">
    <text evidence="11">The sequence shown here is derived from an EMBL/GenBank/DDBJ whole genome shotgun (WGS) entry which is preliminary data.</text>
</comment>
<comment type="similarity">
    <text evidence="1">Belongs to the FlgM family.</text>
</comment>
<keyword evidence="11" id="KW-0966">Cell projection</keyword>
<feature type="region of interest" description="Disordered" evidence="9">
    <location>
        <begin position="1"/>
        <end position="35"/>
    </location>
</feature>
<name>A0A3E0WZF7_9GAMM</name>
<feature type="domain" description="Anti-sigma-28 factor FlgM C-terminal" evidence="10">
    <location>
        <begin position="43"/>
        <end position="85"/>
    </location>
</feature>
<evidence type="ECO:0000256" key="8">
    <source>
        <dbReference type="ARBA" id="ARBA00030117"/>
    </source>
</evidence>
<dbReference type="SUPFAM" id="SSF101498">
    <property type="entry name" value="Anti-sigma factor FlgM"/>
    <property type="match status" value="1"/>
</dbReference>
<dbReference type="GO" id="GO:0044781">
    <property type="term" value="P:bacterial-type flagellum organization"/>
    <property type="evidence" value="ECO:0007669"/>
    <property type="project" value="UniProtKB-KW"/>
</dbReference>
<evidence type="ECO:0000256" key="3">
    <source>
        <dbReference type="ARBA" id="ARBA00022491"/>
    </source>
</evidence>
<keyword evidence="4" id="KW-1005">Bacterial flagellum biogenesis</keyword>
<evidence type="ECO:0000313" key="11">
    <source>
        <dbReference type="EMBL" id="RFA38416.1"/>
    </source>
</evidence>
<evidence type="ECO:0000256" key="2">
    <source>
        <dbReference type="ARBA" id="ARBA00017823"/>
    </source>
</evidence>
<dbReference type="Proteomes" id="UP000256763">
    <property type="component" value="Unassembled WGS sequence"/>
</dbReference>
<evidence type="ECO:0000259" key="10">
    <source>
        <dbReference type="Pfam" id="PF04316"/>
    </source>
</evidence>
<dbReference type="GO" id="GO:0045892">
    <property type="term" value="P:negative regulation of DNA-templated transcription"/>
    <property type="evidence" value="ECO:0007669"/>
    <property type="project" value="InterPro"/>
</dbReference>
<evidence type="ECO:0000256" key="5">
    <source>
        <dbReference type="ARBA" id="ARBA00023015"/>
    </source>
</evidence>
<keyword evidence="6" id="KW-0804">Transcription</keyword>
<dbReference type="Pfam" id="PF04316">
    <property type="entry name" value="FlgM"/>
    <property type="match status" value="1"/>
</dbReference>
<gene>
    <name evidence="11" type="ORF">CAL65_05560</name>
</gene>
<dbReference type="AlphaFoldDB" id="A0A3E0WZF7"/>
<keyword evidence="3" id="KW-0678">Repressor</keyword>
<reference evidence="12" key="1">
    <citation type="submission" date="2017-05" db="EMBL/GenBank/DDBJ databases">
        <authorList>
            <person name="Sharma S."/>
            <person name="Sidhu C."/>
            <person name="Pinnaka A.K."/>
        </authorList>
    </citation>
    <scope>NUCLEOTIDE SEQUENCE [LARGE SCALE GENOMIC DNA]</scope>
    <source>
        <strain evidence="12">AK93</strain>
    </source>
</reference>